<keyword evidence="6" id="KW-1185">Reference proteome</keyword>
<dbReference type="InterPro" id="IPR050463">
    <property type="entry name" value="Gfo/Idh/MocA_oxidrdct_glycsds"/>
</dbReference>
<evidence type="ECO:0000313" key="6">
    <source>
        <dbReference type="Proteomes" id="UP000246303"/>
    </source>
</evidence>
<reference evidence="5 6" key="1">
    <citation type="submission" date="2018-05" db="EMBL/GenBank/DDBJ databases">
        <title>Genetic diversity of glacier-inhabiting Cryobacterium bacteria in China and description of Cryobacterium mengkeensis sp. nov. and Arthrobacter glacialis sp. nov.</title>
        <authorList>
            <person name="Liu Q."/>
            <person name="Xin Y.-H."/>
        </authorList>
    </citation>
    <scope>NUCLEOTIDE SEQUENCE [LARGE SCALE GENOMIC DNA]</scope>
    <source>
        <strain evidence="5 6">GP3</strain>
    </source>
</reference>
<name>A0A2V3DTP9_9MICC</name>
<dbReference type="PANTHER" id="PTHR43818:SF11">
    <property type="entry name" value="BCDNA.GH03377"/>
    <property type="match status" value="1"/>
</dbReference>
<evidence type="ECO:0000259" key="3">
    <source>
        <dbReference type="Pfam" id="PF01408"/>
    </source>
</evidence>
<dbReference type="Pfam" id="PF01408">
    <property type="entry name" value="GFO_IDH_MocA"/>
    <property type="match status" value="1"/>
</dbReference>
<dbReference type="SUPFAM" id="SSF51735">
    <property type="entry name" value="NAD(P)-binding Rossmann-fold domains"/>
    <property type="match status" value="1"/>
</dbReference>
<dbReference type="Pfam" id="PF22725">
    <property type="entry name" value="GFO_IDH_MocA_C3"/>
    <property type="match status" value="1"/>
</dbReference>
<sequence length="401" mass="42813">MTSPQSPAAGPLGSRPLGTRPLGVAAIGYAFMGQAHSNAWRTVANHFDVPNFEQKVLVGRDAVAVAAAAKKYGWSESATDWREVIARDDIDIVDICAPGWLHAEIATAALAAGKHVLVEKPLANSLAESETMVAAAKAARAAGVRSMVGFNYRRIPALALAAKLIAEGELGSIRQVRASYLQDWLADSESPMTWRLRKETAGSGALSDIASHAIDQVQYLLGDTVTEVSGKLHTFTTERPGPDGPEPVTVDDAAWATLSMASGAMASVDVSRVALGQKNALRVEVYGTTGSITFNLENPNELYFLNGTEPIEVQGFRRILVTEPEHPYISGWWPQGHVLGWEHSFTHQIRDFLLNISTGTDPSPSFEEGYGVQQVLAAIETSSAAGGSTVAIPQIITISKD</sequence>
<evidence type="ECO:0000256" key="2">
    <source>
        <dbReference type="ARBA" id="ARBA00023027"/>
    </source>
</evidence>
<dbReference type="Gene3D" id="3.40.50.720">
    <property type="entry name" value="NAD(P)-binding Rossmann-like Domain"/>
    <property type="match status" value="1"/>
</dbReference>
<feature type="domain" description="GFO/IDH/MocA-like oxidoreductase" evidence="4">
    <location>
        <begin position="161"/>
        <end position="292"/>
    </location>
</feature>
<dbReference type="EMBL" id="QHLZ01000002">
    <property type="protein sequence ID" value="PXA66787.1"/>
    <property type="molecule type" value="Genomic_DNA"/>
</dbReference>
<dbReference type="OrthoDB" id="9792085at2"/>
<dbReference type="InterPro" id="IPR036291">
    <property type="entry name" value="NAD(P)-bd_dom_sf"/>
</dbReference>
<dbReference type="GO" id="GO:0016491">
    <property type="term" value="F:oxidoreductase activity"/>
    <property type="evidence" value="ECO:0007669"/>
    <property type="project" value="UniProtKB-KW"/>
</dbReference>
<gene>
    <name evidence="5" type="ORF">CVS29_04245</name>
</gene>
<keyword evidence="1" id="KW-0560">Oxidoreductase</keyword>
<dbReference type="InterPro" id="IPR055170">
    <property type="entry name" value="GFO_IDH_MocA-like_dom"/>
</dbReference>
<dbReference type="InterPro" id="IPR000683">
    <property type="entry name" value="Gfo/Idh/MocA-like_OxRdtase_N"/>
</dbReference>
<dbReference type="AlphaFoldDB" id="A0A2V3DTP9"/>
<dbReference type="Proteomes" id="UP000246303">
    <property type="component" value="Unassembled WGS sequence"/>
</dbReference>
<protein>
    <submittedName>
        <fullName evidence="5">Dehydrogenase</fullName>
    </submittedName>
</protein>
<organism evidence="5 6">
    <name type="scientific">Arthrobacter psychrochitiniphilus</name>
    <dbReference type="NCBI Taxonomy" id="291045"/>
    <lineage>
        <taxon>Bacteria</taxon>
        <taxon>Bacillati</taxon>
        <taxon>Actinomycetota</taxon>
        <taxon>Actinomycetes</taxon>
        <taxon>Micrococcales</taxon>
        <taxon>Micrococcaceae</taxon>
        <taxon>Arthrobacter</taxon>
    </lineage>
</organism>
<feature type="domain" description="Gfo/Idh/MocA-like oxidoreductase N-terminal" evidence="3">
    <location>
        <begin position="23"/>
        <end position="139"/>
    </location>
</feature>
<dbReference type="Gene3D" id="3.30.360.10">
    <property type="entry name" value="Dihydrodipicolinate Reductase, domain 2"/>
    <property type="match status" value="1"/>
</dbReference>
<accession>A0A2V3DTP9</accession>
<keyword evidence="2" id="KW-0520">NAD</keyword>
<evidence type="ECO:0000256" key="1">
    <source>
        <dbReference type="ARBA" id="ARBA00023002"/>
    </source>
</evidence>
<dbReference type="PANTHER" id="PTHR43818">
    <property type="entry name" value="BCDNA.GH03377"/>
    <property type="match status" value="1"/>
</dbReference>
<comment type="caution">
    <text evidence="5">The sequence shown here is derived from an EMBL/GenBank/DDBJ whole genome shotgun (WGS) entry which is preliminary data.</text>
</comment>
<dbReference type="RefSeq" id="WP_110105102.1">
    <property type="nucleotide sequence ID" value="NZ_JACBZZ010000001.1"/>
</dbReference>
<dbReference type="SUPFAM" id="SSF55347">
    <property type="entry name" value="Glyceraldehyde-3-phosphate dehydrogenase-like, C-terminal domain"/>
    <property type="match status" value="1"/>
</dbReference>
<dbReference type="GO" id="GO:0000166">
    <property type="term" value="F:nucleotide binding"/>
    <property type="evidence" value="ECO:0007669"/>
    <property type="project" value="InterPro"/>
</dbReference>
<proteinExistence type="predicted"/>
<evidence type="ECO:0000259" key="4">
    <source>
        <dbReference type="Pfam" id="PF22725"/>
    </source>
</evidence>
<evidence type="ECO:0000313" key="5">
    <source>
        <dbReference type="EMBL" id="PXA66787.1"/>
    </source>
</evidence>